<evidence type="ECO:0000256" key="1">
    <source>
        <dbReference type="ARBA" id="ARBA00010617"/>
    </source>
</evidence>
<dbReference type="InterPro" id="IPR008949">
    <property type="entry name" value="Isoprenoid_synthase_dom_sf"/>
</dbReference>
<dbReference type="InterPro" id="IPR005630">
    <property type="entry name" value="Terpene_synthase_metal-bd"/>
</dbReference>
<dbReference type="InterPro" id="IPR001128">
    <property type="entry name" value="Cyt_P450"/>
</dbReference>
<dbReference type="Gene3D" id="1.10.600.10">
    <property type="entry name" value="Farnesyl Diphosphate Synthase"/>
    <property type="match status" value="1"/>
</dbReference>
<evidence type="ECO:0000256" key="3">
    <source>
        <dbReference type="ARBA" id="ARBA00023004"/>
    </source>
</evidence>
<evidence type="ECO:0000259" key="4">
    <source>
        <dbReference type="Pfam" id="PF03936"/>
    </source>
</evidence>
<keyword evidence="3" id="KW-0408">Iron</keyword>
<dbReference type="GO" id="GO:0000287">
    <property type="term" value="F:magnesium ion binding"/>
    <property type="evidence" value="ECO:0007669"/>
    <property type="project" value="InterPro"/>
</dbReference>
<sequence length="342" mass="39438">MDKDMIVSKFILDVFKDFKREVESEGRSYSVNGTIEEFKRLVKSNLDLAKWAQIAHVPISFEDYMVVGEVEITMYATMAGILMDMGHIDTKEAYEWLKSRPKLIQSLSINGRLMNDMAGFEDDMSRGYVTTGINCYMKQYGVTKIEAYEELHKMRVENDRIVNEELLTTKDVPKRVLKEAINCTRMTNVAYSYAFLFLKPLFKRTTTICELNPPPSPWQLPVIGNFQQLSLHPHRSFHSPQPPLRDAHAPSFRAYVSLLYPHRSFRSLSHRYGPLMLLHFGRVPVLVVSSAEVAHDVMKRHDRIFANRPITKAVDKVMNGGRDLVFASYGVKRIEPLFCTEY</sequence>
<keyword evidence="2" id="KW-0479">Metal-binding</keyword>
<dbReference type="SUPFAM" id="SSF48576">
    <property type="entry name" value="Terpenoid synthases"/>
    <property type="match status" value="1"/>
</dbReference>
<dbReference type="Pfam" id="PF03936">
    <property type="entry name" value="Terpene_synth_C"/>
    <property type="match status" value="1"/>
</dbReference>
<dbReference type="EMBL" id="MT145742">
    <property type="protein sequence ID" value="QWK52294.1"/>
    <property type="molecule type" value="Genomic_DNA"/>
</dbReference>
<name>A0A8F0K932_ISATI</name>
<dbReference type="AlphaFoldDB" id="A0A8F0K932"/>
<proteinExistence type="inferred from homology"/>
<reference evidence="5" key="1">
    <citation type="submission" date="2020-03" db="EMBL/GenBank/DDBJ databases">
        <title>An insight into accumulation patterns and metabolic pathway genes of glucosinolates in Isatis indigotica.</title>
        <authorList>
            <person name="Zhang T."/>
            <person name="Hu X."/>
            <person name="Yang S."/>
        </authorList>
    </citation>
    <scope>NUCLEOTIDE SEQUENCE</scope>
</reference>
<dbReference type="GO" id="GO:0016705">
    <property type="term" value="F:oxidoreductase activity, acting on paired donors, with incorporation or reduction of molecular oxygen"/>
    <property type="evidence" value="ECO:0007669"/>
    <property type="project" value="InterPro"/>
</dbReference>
<evidence type="ECO:0000313" key="5">
    <source>
        <dbReference type="EMBL" id="QWK52294.1"/>
    </source>
</evidence>
<protein>
    <submittedName>
        <fullName evidence="5">Cytochrome P450 71A14</fullName>
    </submittedName>
</protein>
<dbReference type="PANTHER" id="PTHR47955">
    <property type="entry name" value="CYTOCHROME P450 FAMILY 71 PROTEIN"/>
    <property type="match status" value="1"/>
</dbReference>
<dbReference type="GO" id="GO:0004497">
    <property type="term" value="F:monooxygenase activity"/>
    <property type="evidence" value="ECO:0007669"/>
    <property type="project" value="InterPro"/>
</dbReference>
<dbReference type="Pfam" id="PF00067">
    <property type="entry name" value="p450"/>
    <property type="match status" value="1"/>
</dbReference>
<dbReference type="Gene3D" id="1.10.630.10">
    <property type="entry name" value="Cytochrome P450"/>
    <property type="match status" value="1"/>
</dbReference>
<organism evidence="5">
    <name type="scientific">Isatis tinctoria</name>
    <name type="common">Dyer's woad</name>
    <name type="synonym">Isatis indigotica</name>
    <dbReference type="NCBI Taxonomy" id="161756"/>
    <lineage>
        <taxon>Eukaryota</taxon>
        <taxon>Viridiplantae</taxon>
        <taxon>Streptophyta</taxon>
        <taxon>Embryophyta</taxon>
        <taxon>Tracheophyta</taxon>
        <taxon>Spermatophyta</taxon>
        <taxon>Magnoliopsida</taxon>
        <taxon>eudicotyledons</taxon>
        <taxon>Gunneridae</taxon>
        <taxon>Pentapetalae</taxon>
        <taxon>rosids</taxon>
        <taxon>malvids</taxon>
        <taxon>Brassicales</taxon>
        <taxon>Brassicaceae</taxon>
        <taxon>Isatideae</taxon>
        <taxon>Isatis</taxon>
    </lineage>
</organism>
<feature type="domain" description="Terpene synthase metal-binding" evidence="4">
    <location>
        <begin position="6"/>
        <end position="159"/>
    </location>
</feature>
<gene>
    <name evidence="5" type="primary">CYP71A14</name>
</gene>
<dbReference type="InterPro" id="IPR036396">
    <property type="entry name" value="Cyt_P450_sf"/>
</dbReference>
<dbReference type="SUPFAM" id="SSF48264">
    <property type="entry name" value="Cytochrome P450"/>
    <property type="match status" value="1"/>
</dbReference>
<dbReference type="PANTHER" id="PTHR47955:SF15">
    <property type="entry name" value="CYTOCHROME P450 71A2-LIKE"/>
    <property type="match status" value="1"/>
</dbReference>
<evidence type="ECO:0000256" key="2">
    <source>
        <dbReference type="ARBA" id="ARBA00022723"/>
    </source>
</evidence>
<dbReference type="GO" id="GO:0005506">
    <property type="term" value="F:iron ion binding"/>
    <property type="evidence" value="ECO:0007669"/>
    <property type="project" value="InterPro"/>
</dbReference>
<dbReference type="GO" id="GO:0010333">
    <property type="term" value="F:terpene synthase activity"/>
    <property type="evidence" value="ECO:0007669"/>
    <property type="project" value="InterPro"/>
</dbReference>
<accession>A0A8F0K932</accession>
<comment type="similarity">
    <text evidence="1">Belongs to the cytochrome P450 family.</text>
</comment>
<dbReference type="GO" id="GO:0020037">
    <property type="term" value="F:heme binding"/>
    <property type="evidence" value="ECO:0007669"/>
    <property type="project" value="InterPro"/>
</dbReference>